<feature type="chain" id="PRO_5011618164" evidence="11">
    <location>
        <begin position="22"/>
        <end position="722"/>
    </location>
</feature>
<dbReference type="EMBL" id="FOOC01000006">
    <property type="protein sequence ID" value="SFF51501.1"/>
    <property type="molecule type" value="Genomic_DNA"/>
</dbReference>
<dbReference type="CDD" id="cd01347">
    <property type="entry name" value="ligand_gated_channel"/>
    <property type="match status" value="1"/>
</dbReference>
<evidence type="ECO:0000313" key="15">
    <source>
        <dbReference type="Proteomes" id="UP000199771"/>
    </source>
</evidence>
<evidence type="ECO:0000256" key="6">
    <source>
        <dbReference type="ARBA" id="ARBA00023136"/>
    </source>
</evidence>
<reference evidence="14 15" key="1">
    <citation type="submission" date="2016-10" db="EMBL/GenBank/DDBJ databases">
        <authorList>
            <person name="de Groot N.N."/>
        </authorList>
    </citation>
    <scope>NUCLEOTIDE SEQUENCE [LARGE SCALE GENOMIC DNA]</scope>
    <source>
        <strain evidence="14 15">DSM 23609</strain>
    </source>
</reference>
<evidence type="ECO:0000256" key="10">
    <source>
        <dbReference type="SAM" id="MobiDB-lite"/>
    </source>
</evidence>
<evidence type="ECO:0000256" key="4">
    <source>
        <dbReference type="ARBA" id="ARBA00022692"/>
    </source>
</evidence>
<dbReference type="OrthoDB" id="9760494at2"/>
<keyword evidence="4 8" id="KW-0812">Transmembrane</keyword>
<dbReference type="PROSITE" id="PS52016">
    <property type="entry name" value="TONB_DEPENDENT_REC_3"/>
    <property type="match status" value="1"/>
</dbReference>
<keyword evidence="2 8" id="KW-0813">Transport</keyword>
<comment type="similarity">
    <text evidence="8 9">Belongs to the TonB-dependent receptor family.</text>
</comment>
<evidence type="ECO:0000256" key="5">
    <source>
        <dbReference type="ARBA" id="ARBA00023077"/>
    </source>
</evidence>
<evidence type="ECO:0000256" key="9">
    <source>
        <dbReference type="RuleBase" id="RU003357"/>
    </source>
</evidence>
<evidence type="ECO:0000256" key="11">
    <source>
        <dbReference type="SAM" id="SignalP"/>
    </source>
</evidence>
<keyword evidence="7 8" id="KW-0998">Cell outer membrane</keyword>
<dbReference type="SUPFAM" id="SSF56935">
    <property type="entry name" value="Porins"/>
    <property type="match status" value="1"/>
</dbReference>
<keyword evidence="11" id="KW-0732">Signal</keyword>
<dbReference type="InterPro" id="IPR039426">
    <property type="entry name" value="TonB-dep_rcpt-like"/>
</dbReference>
<proteinExistence type="inferred from homology"/>
<organism evidence="14 15">
    <name type="scientific">Fontimonas thermophila</name>
    <dbReference type="NCBI Taxonomy" id="1076937"/>
    <lineage>
        <taxon>Bacteria</taxon>
        <taxon>Pseudomonadati</taxon>
        <taxon>Pseudomonadota</taxon>
        <taxon>Gammaproteobacteria</taxon>
        <taxon>Nevskiales</taxon>
        <taxon>Nevskiaceae</taxon>
        <taxon>Fontimonas</taxon>
    </lineage>
</organism>
<protein>
    <submittedName>
        <fullName evidence="14">Fe(3+) dicitrate transport protein</fullName>
    </submittedName>
</protein>
<keyword evidence="5 9" id="KW-0798">TonB box</keyword>
<comment type="subcellular location">
    <subcellularLocation>
        <location evidence="1 8">Cell outer membrane</location>
        <topology evidence="1 8">Multi-pass membrane protein</topology>
    </subcellularLocation>
</comment>
<dbReference type="InterPro" id="IPR012910">
    <property type="entry name" value="Plug_dom"/>
</dbReference>
<dbReference type="Gene3D" id="2.170.130.10">
    <property type="entry name" value="TonB-dependent receptor, plug domain"/>
    <property type="match status" value="1"/>
</dbReference>
<dbReference type="Gene3D" id="2.40.170.20">
    <property type="entry name" value="TonB-dependent receptor, beta-barrel domain"/>
    <property type="match status" value="1"/>
</dbReference>
<dbReference type="STRING" id="1076937.SAMN04488120_106115"/>
<dbReference type="GO" id="GO:0009279">
    <property type="term" value="C:cell outer membrane"/>
    <property type="evidence" value="ECO:0007669"/>
    <property type="project" value="UniProtKB-SubCell"/>
</dbReference>
<feature type="signal peptide" evidence="11">
    <location>
        <begin position="1"/>
        <end position="21"/>
    </location>
</feature>
<dbReference type="InterPro" id="IPR000531">
    <property type="entry name" value="Beta-barrel_TonB"/>
</dbReference>
<evidence type="ECO:0000313" key="14">
    <source>
        <dbReference type="EMBL" id="SFF51501.1"/>
    </source>
</evidence>
<dbReference type="Pfam" id="PF07715">
    <property type="entry name" value="Plug"/>
    <property type="match status" value="1"/>
</dbReference>
<dbReference type="Proteomes" id="UP000199771">
    <property type="component" value="Unassembled WGS sequence"/>
</dbReference>
<dbReference type="Pfam" id="PF00593">
    <property type="entry name" value="TonB_dep_Rec_b-barrel"/>
    <property type="match status" value="1"/>
</dbReference>
<evidence type="ECO:0000256" key="7">
    <source>
        <dbReference type="ARBA" id="ARBA00023237"/>
    </source>
</evidence>
<gene>
    <name evidence="14" type="ORF">SAMN04488120_106115</name>
</gene>
<feature type="compositionally biased region" description="Basic and acidic residues" evidence="10">
    <location>
        <begin position="29"/>
        <end position="38"/>
    </location>
</feature>
<evidence type="ECO:0000256" key="1">
    <source>
        <dbReference type="ARBA" id="ARBA00004571"/>
    </source>
</evidence>
<name>A0A1I2JFQ1_9GAMM</name>
<evidence type="ECO:0000259" key="13">
    <source>
        <dbReference type="Pfam" id="PF07715"/>
    </source>
</evidence>
<evidence type="ECO:0000256" key="2">
    <source>
        <dbReference type="ARBA" id="ARBA00022448"/>
    </source>
</evidence>
<dbReference type="InterPro" id="IPR036942">
    <property type="entry name" value="Beta-barrel_TonB_sf"/>
</dbReference>
<keyword evidence="15" id="KW-1185">Reference proteome</keyword>
<keyword evidence="3 8" id="KW-1134">Transmembrane beta strand</keyword>
<dbReference type="InterPro" id="IPR037066">
    <property type="entry name" value="Plug_dom_sf"/>
</dbReference>
<keyword evidence="6 8" id="KW-0472">Membrane</keyword>
<accession>A0A1I2JFQ1</accession>
<evidence type="ECO:0000256" key="3">
    <source>
        <dbReference type="ARBA" id="ARBA00022452"/>
    </source>
</evidence>
<dbReference type="PANTHER" id="PTHR30442:SF0">
    <property type="entry name" value="FE(3+) DICITRATE TRANSPORT PROTEIN FECA"/>
    <property type="match status" value="1"/>
</dbReference>
<dbReference type="GO" id="GO:0033214">
    <property type="term" value="P:siderophore-iron import into cell"/>
    <property type="evidence" value="ECO:0007669"/>
    <property type="project" value="TreeGrafter"/>
</dbReference>
<dbReference type="RefSeq" id="WP_143383659.1">
    <property type="nucleotide sequence ID" value="NZ_FOOC01000006.1"/>
</dbReference>
<feature type="domain" description="TonB-dependent receptor-like beta-barrel" evidence="12">
    <location>
        <begin position="255"/>
        <end position="692"/>
    </location>
</feature>
<dbReference type="AlphaFoldDB" id="A0A1I2JFQ1"/>
<evidence type="ECO:0000256" key="8">
    <source>
        <dbReference type="PROSITE-ProRule" id="PRU01360"/>
    </source>
</evidence>
<feature type="domain" description="TonB-dependent receptor plug" evidence="13">
    <location>
        <begin position="62"/>
        <end position="171"/>
    </location>
</feature>
<feature type="region of interest" description="Disordered" evidence="10">
    <location>
        <begin position="21"/>
        <end position="49"/>
    </location>
</feature>
<sequence length="722" mass="79172">MSLKKTYFAAACLLIGAPAMAADPPSEPIEQRAEEDNHTAAAPPGSTRLESMTVIGTPEQARALPSSHAVLDGQMLEAAHVFTTNEALRKLPGIHVRDEEGLGLRPNIGIRGLNPTRSTKVLLLEDGLPLAYAPYGDNASYYHPPIDRFDRIEVLKGSATNLYGPQTISGVINYMTPTPPERLSGLLALSGGSRDYFNGHARIGGHGLLLDAIHKRGEGARDNTESELQDYNIKGVFELESGQRLIARANHYIEDSQVTYSGLTDAEYANFGPRYNPFRNDTFDARRSGSSLTHEWAMTERAQLTTSLYYAEFARDWWRQSSTTTDTQCGTQFRDDRIAGLAVDPDSCNSRQGRLREYYTYGIEPRLRVVWGKTHELTTGLRVHAESQRRLQINGTSPTATTGTTAENNRRLTEAYSAFVQNRFAFGAAAVTPGLRVEHIRYERQNRLNGARGDTELTEPIPSLGVTYDFAGAYTLYAGVHRGFAPPRVEDILTNTGTAVDLEAEDSRNYELGLRGRPWRGISFDATGFINDFGRQIAVGSIAAGGVPLATGEAAYRGAELLARIDLGHLLDSAHNPFFELAYTWLPEADAQSAFVRVDNGTPVNGSAPGRRMPYAPKHLLTANLGYAHPLGLDARLEAQYIGEQFADFANSPNPDGTGQNGRIPGATVWNAAATYTMPSRNWSVFIAAKNLFDKTYIVDRTRGILPGQPRLVHGGVSYRFE</sequence>
<evidence type="ECO:0000259" key="12">
    <source>
        <dbReference type="Pfam" id="PF00593"/>
    </source>
</evidence>
<dbReference type="PANTHER" id="PTHR30442">
    <property type="entry name" value="IRON III DICITRATE TRANSPORT PROTEIN FECA"/>
    <property type="match status" value="1"/>
</dbReference>